<gene>
    <name evidence="8" type="ORF">GNI_072510</name>
</gene>
<comment type="caution">
    <text evidence="8">The sequence shown here is derived from an EMBL/GenBank/DDBJ whole genome shotgun (WGS) entry which is preliminary data.</text>
</comment>
<proteinExistence type="inferred from homology"/>
<name>A0A023B751_GRENI</name>
<evidence type="ECO:0000313" key="8">
    <source>
        <dbReference type="EMBL" id="EZG67030.1"/>
    </source>
</evidence>
<evidence type="ECO:0000256" key="5">
    <source>
        <dbReference type="ARBA" id="ARBA00022989"/>
    </source>
</evidence>
<feature type="transmembrane region" description="Helical" evidence="7">
    <location>
        <begin position="203"/>
        <end position="225"/>
    </location>
</feature>
<feature type="transmembrane region" description="Helical" evidence="7">
    <location>
        <begin position="109"/>
        <end position="130"/>
    </location>
</feature>
<comment type="subcellular location">
    <subcellularLocation>
        <location evidence="1">Membrane</location>
        <topology evidence="1">Multi-pass membrane protein</topology>
    </subcellularLocation>
</comment>
<dbReference type="EMBL" id="AFNH02000545">
    <property type="protein sequence ID" value="EZG67030.1"/>
    <property type="molecule type" value="Genomic_DNA"/>
</dbReference>
<comment type="similarity">
    <text evidence="2">Belongs to the SLC29A/ENT transporter (TC 2.A.57) family.</text>
</comment>
<keyword evidence="9" id="KW-1185">Reference proteome</keyword>
<dbReference type="Proteomes" id="UP000019763">
    <property type="component" value="Unassembled WGS sequence"/>
</dbReference>
<evidence type="ECO:0000256" key="4">
    <source>
        <dbReference type="ARBA" id="ARBA00022692"/>
    </source>
</evidence>
<feature type="transmembrane region" description="Helical" evidence="7">
    <location>
        <begin position="46"/>
        <end position="67"/>
    </location>
</feature>
<dbReference type="AlphaFoldDB" id="A0A023B751"/>
<dbReference type="InterPro" id="IPR036259">
    <property type="entry name" value="MFS_trans_sf"/>
</dbReference>
<keyword evidence="5 7" id="KW-1133">Transmembrane helix</keyword>
<dbReference type="GeneID" id="22912642"/>
<dbReference type="PANTHER" id="PTHR10332">
    <property type="entry name" value="EQUILIBRATIVE NUCLEOSIDE TRANSPORTER"/>
    <property type="match status" value="1"/>
</dbReference>
<reference evidence="8" key="1">
    <citation type="submission" date="2013-12" db="EMBL/GenBank/DDBJ databases">
        <authorList>
            <person name="Omoto C.K."/>
            <person name="Sibley D."/>
            <person name="Venepally P."/>
            <person name="Hadjithomas M."/>
            <person name="Karamycheva S."/>
            <person name="Brunk B."/>
            <person name="Roos D."/>
            <person name="Caler E."/>
            <person name="Lorenzi H."/>
        </authorList>
    </citation>
    <scope>NUCLEOTIDE SEQUENCE</scope>
</reference>
<dbReference type="GO" id="GO:0005886">
    <property type="term" value="C:plasma membrane"/>
    <property type="evidence" value="ECO:0007669"/>
    <property type="project" value="TreeGrafter"/>
</dbReference>
<sequence length="386" mass="42538">MSEGNDDGLVEKGRSEISSATRSTSIVCNGDLEQQDYIEATWFHKFVFLALGFADLFYWNCVLNILFDIRDKYYPAYPSMTDTLNAVNNITSLIVAIYTIKTGAMNMTVILASGALLSVACLLTAIAVQWCPGVSGVVWLHIANAVAGACSGFYQTGACGLASVVGQGGLTGYVSAGQGVTGVATFALWQIISHSKLDVKPALWTLMAIGCGITLTSAYFFWLLLRKPEIARRVAQVRKSLKEEANDPDAPSYLFIFKSSWLPMCTTFWCMFISLFVRLNTHSWRRTYHKHNKYINPCRATLNPCRATHQPVPCNTQPVPCNTQPVPCNTSTRAVQHSTRAVQHINPCRATLECLCYCSSSLILVPLIGMKETLRIIHLELSKSVI</sequence>
<keyword evidence="6 7" id="KW-0472">Membrane</keyword>
<dbReference type="InterPro" id="IPR002259">
    <property type="entry name" value="Eqnu_transpt"/>
</dbReference>
<evidence type="ECO:0000256" key="6">
    <source>
        <dbReference type="ARBA" id="ARBA00023136"/>
    </source>
</evidence>
<feature type="transmembrane region" description="Helical" evidence="7">
    <location>
        <begin position="170"/>
        <end position="191"/>
    </location>
</feature>
<dbReference type="PANTHER" id="PTHR10332:SF10">
    <property type="entry name" value="EQUILIBRATIVE NUCLEOSIDE TRANSPORTER 4"/>
    <property type="match status" value="1"/>
</dbReference>
<evidence type="ECO:0000256" key="2">
    <source>
        <dbReference type="ARBA" id="ARBA00007965"/>
    </source>
</evidence>
<evidence type="ECO:0000313" key="9">
    <source>
        <dbReference type="Proteomes" id="UP000019763"/>
    </source>
</evidence>
<keyword evidence="3" id="KW-0813">Transport</keyword>
<accession>A0A023B751</accession>
<organism evidence="8 9">
    <name type="scientific">Gregarina niphandrodes</name>
    <name type="common">Septate eugregarine</name>
    <dbReference type="NCBI Taxonomy" id="110365"/>
    <lineage>
        <taxon>Eukaryota</taxon>
        <taxon>Sar</taxon>
        <taxon>Alveolata</taxon>
        <taxon>Apicomplexa</taxon>
        <taxon>Conoidasida</taxon>
        <taxon>Gregarinasina</taxon>
        <taxon>Eugregarinorida</taxon>
        <taxon>Gregarinidae</taxon>
        <taxon>Gregarina</taxon>
    </lineage>
</organism>
<dbReference type="VEuPathDB" id="CryptoDB:GNI_072510"/>
<evidence type="ECO:0000256" key="7">
    <source>
        <dbReference type="SAM" id="Phobius"/>
    </source>
</evidence>
<evidence type="ECO:0000256" key="3">
    <source>
        <dbReference type="ARBA" id="ARBA00022448"/>
    </source>
</evidence>
<keyword evidence="4 7" id="KW-0812">Transmembrane</keyword>
<dbReference type="SUPFAM" id="SSF103473">
    <property type="entry name" value="MFS general substrate transporter"/>
    <property type="match status" value="1"/>
</dbReference>
<dbReference type="RefSeq" id="XP_011130357.1">
    <property type="nucleotide sequence ID" value="XM_011132055.1"/>
</dbReference>
<evidence type="ECO:0000256" key="1">
    <source>
        <dbReference type="ARBA" id="ARBA00004141"/>
    </source>
</evidence>
<protein>
    <submittedName>
        <fullName evidence="8">Transmembrane protein</fullName>
    </submittedName>
</protein>
<dbReference type="GO" id="GO:0005337">
    <property type="term" value="F:nucleoside transmembrane transporter activity"/>
    <property type="evidence" value="ECO:0007669"/>
    <property type="project" value="InterPro"/>
</dbReference>